<geneLocation type="plasmid" evidence="1">
    <name>pSa1423-90k</name>
</geneLocation>
<accession>A0A482ETQ8</accession>
<gene>
    <name evidence="1" type="ORF">NNIBIDOC_00086</name>
</gene>
<protein>
    <submittedName>
        <fullName evidence="1">Uncharacterized protein</fullName>
    </submittedName>
</protein>
<sequence>MPDFLKKRGRSAISLTACPLRTSRVLFDLIGKNKPVAPTSSPDADAG</sequence>
<evidence type="ECO:0000313" key="1">
    <source>
        <dbReference type="EMBL" id="QBM91416.1"/>
    </source>
</evidence>
<keyword evidence="1" id="KW-0614">Plasmid</keyword>
<proteinExistence type="predicted"/>
<organism evidence="1">
    <name type="scientific">Salmonella sp</name>
    <dbReference type="NCBI Taxonomy" id="599"/>
    <lineage>
        <taxon>Bacteria</taxon>
        <taxon>Pseudomonadati</taxon>
        <taxon>Pseudomonadota</taxon>
        <taxon>Gammaproteobacteria</taxon>
        <taxon>Enterobacterales</taxon>
        <taxon>Enterobacteriaceae</taxon>
        <taxon>Salmonella</taxon>
    </lineage>
</organism>
<dbReference type="EMBL" id="MK356557">
    <property type="protein sequence ID" value="QBM91416.1"/>
    <property type="molecule type" value="Genomic_DNA"/>
</dbReference>
<dbReference type="AlphaFoldDB" id="A0A482ETQ8"/>
<name>A0A482ETQ8_SALSP</name>
<reference evidence="1" key="1">
    <citation type="submission" date="2019-01" db="EMBL/GenBank/DDBJ databases">
        <title>Salmonella strain 1423 plasmid sequences.</title>
        <authorList>
            <person name="Chen K."/>
            <person name="Chen S."/>
        </authorList>
    </citation>
    <scope>NUCLEOTIDE SEQUENCE</scope>
    <source>
        <strain evidence="1">Sa1423</strain>
        <plasmid evidence="1">pSa1423-90k</plasmid>
    </source>
</reference>